<dbReference type="InterPro" id="IPR006638">
    <property type="entry name" value="Elp3/MiaA/NifB-like_rSAM"/>
</dbReference>
<evidence type="ECO:0000256" key="3">
    <source>
        <dbReference type="ARBA" id="ARBA00022485"/>
    </source>
</evidence>
<dbReference type="PANTHER" id="PTHR43076">
    <property type="entry name" value="FO SYNTHASE (COFH)"/>
    <property type="match status" value="1"/>
</dbReference>
<evidence type="ECO:0000256" key="10">
    <source>
        <dbReference type="HAMAP-Rule" id="MF_01611"/>
    </source>
</evidence>
<keyword evidence="7 10" id="KW-0411">Iron-sulfur</keyword>
<sequence length="354" mass="40085">MLSKEELISLMRVQGADVLQLMMQANSLRQTDKITYSKNVFLPLTNICRNDCGYCTFRREAGDPDAILVMPPSEVLKTVQEADGYECREALFTFGEQADETPQVSTALNDLGFKDMLEYLYYLCEKTLQKTSLLPHSNPGVLKKSELKMLREVNASMGLMLENVSARLMESPAHHKSPGKDPQLRIKTIENAGKLKIPFTTGLLIGIGETVEERVDSLLEIRRIQDKYGHIQEIIIQNFKSKPGIEMESHSEPSLLEMIRMVSVTKLLFPDCSVQVPPNLNRNTAQMFLLAGADDWGGVSPLTRDYVNPEAPWPELDELRNLTSQLGFQLEERLPVYPQYVTKEFLSPFVQEKI</sequence>
<dbReference type="SUPFAM" id="SSF102114">
    <property type="entry name" value="Radical SAM enzymes"/>
    <property type="match status" value="1"/>
</dbReference>
<evidence type="ECO:0000256" key="7">
    <source>
        <dbReference type="ARBA" id="ARBA00023014"/>
    </source>
</evidence>
<evidence type="ECO:0000313" key="14">
    <source>
        <dbReference type="Proteomes" id="UP000232806"/>
    </source>
</evidence>
<dbReference type="CDD" id="cd01335">
    <property type="entry name" value="Radical_SAM"/>
    <property type="match status" value="1"/>
</dbReference>
<keyword evidence="6 10" id="KW-0408">Iron</keyword>
<feature type="domain" description="Radical SAM core" evidence="11">
    <location>
        <begin position="34"/>
        <end position="271"/>
    </location>
</feature>
<comment type="similarity">
    <text evidence="10">Belongs to the radical SAM superfamily. CofG family.</text>
</comment>
<keyword evidence="5 10" id="KW-0479">Metal-binding</keyword>
<evidence type="ECO:0000256" key="6">
    <source>
        <dbReference type="ARBA" id="ARBA00023004"/>
    </source>
</evidence>
<dbReference type="InterPro" id="IPR058240">
    <property type="entry name" value="rSAM_sf"/>
</dbReference>
<dbReference type="GO" id="GO:0044689">
    <property type="term" value="F:7,8-didemethyl-8-hydroxy-5-deazariboflavin synthase activity"/>
    <property type="evidence" value="ECO:0007669"/>
    <property type="project" value="UniProtKB-EC"/>
</dbReference>
<protein>
    <recommendedName>
        <fullName evidence="2 10">7,8-didemethyl-8-hydroxy-5-deazariboflavin synthase</fullName>
        <ecNumber evidence="2 10">4.3.1.32</ecNumber>
    </recommendedName>
    <alternativeName>
        <fullName evidence="10">FO synthase subunit 1</fullName>
    </alternativeName>
</protein>
<keyword evidence="4 10" id="KW-0949">S-adenosyl-L-methionine</keyword>
<organism evidence="12 14">
    <name type="scientific">Methanobacterium subterraneum</name>
    <dbReference type="NCBI Taxonomy" id="59277"/>
    <lineage>
        <taxon>Archaea</taxon>
        <taxon>Methanobacteriati</taxon>
        <taxon>Methanobacteriota</taxon>
        <taxon>Methanomada group</taxon>
        <taxon>Methanobacteria</taxon>
        <taxon>Methanobacteriales</taxon>
        <taxon>Methanobacteriaceae</taxon>
        <taxon>Methanobacterium</taxon>
    </lineage>
</organism>
<evidence type="ECO:0000256" key="2">
    <source>
        <dbReference type="ARBA" id="ARBA00012126"/>
    </source>
</evidence>
<dbReference type="GO" id="GO:0051539">
    <property type="term" value="F:4 iron, 4 sulfur cluster binding"/>
    <property type="evidence" value="ECO:0007669"/>
    <property type="project" value="UniProtKB-KW"/>
</dbReference>
<proteinExistence type="inferred from homology"/>
<feature type="binding site" evidence="10">
    <location>
        <position position="52"/>
    </location>
    <ligand>
        <name>[4Fe-4S] cluster</name>
        <dbReference type="ChEBI" id="CHEBI:49883"/>
        <note>4Fe-4S-S-AdoMet</note>
    </ligand>
</feature>
<comment type="subunit">
    <text evidence="10">The FO synthase complex consists of two subunits, CofG and CofH.</text>
</comment>
<gene>
    <name evidence="10 13" type="primary">cofG</name>
    <name evidence="12" type="ORF">BK007_05880</name>
    <name evidence="13" type="ORF">HG719_08285</name>
</gene>
<comment type="function">
    <text evidence="10">Catalyzes the radical-mediated synthesis of 7,8-didemethyl-8-hydroxy-5-deazariboflavin (FO) from 5-amino-5-(4-hydroxybenzyl)-6-(D-ribitylimino)-5,6-dihydrouracil.</text>
</comment>
<reference evidence="13 15" key="2">
    <citation type="submission" date="2020-04" db="EMBL/GenBank/DDBJ databases">
        <title>Draft genome of Methanobacterium subterraneum isolated from animal feces.</title>
        <authorList>
            <person name="Ouboter H.T."/>
            <person name="Berger S."/>
            <person name="Gungor E."/>
            <person name="Jetten M.S.M."/>
            <person name="Welte C.U."/>
        </authorList>
    </citation>
    <scope>NUCLEOTIDE SEQUENCE [LARGE SCALE GENOMIC DNA]</scope>
    <source>
        <strain evidence="13">HO_2020</strain>
    </source>
</reference>
<dbReference type="Gene3D" id="3.20.20.70">
    <property type="entry name" value="Aldolase class I"/>
    <property type="match status" value="1"/>
</dbReference>
<evidence type="ECO:0000313" key="12">
    <source>
        <dbReference type="EMBL" id="AUB55580.1"/>
    </source>
</evidence>
<comment type="catalytic activity">
    <reaction evidence="9 10">
        <text>5-amino-5-(4-hydroxybenzyl)-6-(D-ribitylimino)-5,6-dihydrouracil + S-adenosyl-L-methionine = 7,8-didemethyl-8-hydroxy-5-deazariboflavin + 5'-deoxyadenosine + L-methionine + NH4(+) + H(+)</text>
        <dbReference type="Rhea" id="RHEA:55204"/>
        <dbReference type="ChEBI" id="CHEBI:15378"/>
        <dbReference type="ChEBI" id="CHEBI:17319"/>
        <dbReference type="ChEBI" id="CHEBI:28938"/>
        <dbReference type="ChEBI" id="CHEBI:57844"/>
        <dbReference type="ChEBI" id="CHEBI:59789"/>
        <dbReference type="ChEBI" id="CHEBI:59904"/>
        <dbReference type="ChEBI" id="CHEBI:85936"/>
        <dbReference type="EC" id="4.3.1.32"/>
    </reaction>
</comment>
<dbReference type="SFLD" id="SFLDG01388">
    <property type="entry name" value="7_8-didemethyl-8-hydroxy-5-dea"/>
    <property type="match status" value="1"/>
</dbReference>
<evidence type="ECO:0000313" key="15">
    <source>
        <dbReference type="Proteomes" id="UP000591058"/>
    </source>
</evidence>
<dbReference type="GeneID" id="35123009"/>
<dbReference type="OrthoDB" id="35347at2157"/>
<dbReference type="SMART" id="SM00729">
    <property type="entry name" value="Elp3"/>
    <property type="match status" value="1"/>
</dbReference>
<dbReference type="RefSeq" id="WP_100905559.1">
    <property type="nucleotide sequence ID" value="NZ_CP017766.1"/>
</dbReference>
<keyword evidence="8 10" id="KW-0456">Lyase</keyword>
<evidence type="ECO:0000313" key="13">
    <source>
        <dbReference type="EMBL" id="NMO09819.1"/>
    </source>
</evidence>
<dbReference type="PROSITE" id="PS51918">
    <property type="entry name" value="RADICAL_SAM"/>
    <property type="match status" value="1"/>
</dbReference>
<dbReference type="SFLD" id="SFLDS00029">
    <property type="entry name" value="Radical_SAM"/>
    <property type="match status" value="1"/>
</dbReference>
<dbReference type="HAMAP" id="MF_01611">
    <property type="entry name" value="FO_synth_sub1"/>
    <property type="match status" value="1"/>
</dbReference>
<keyword evidence="3 10" id="KW-0004">4Fe-4S</keyword>
<evidence type="ECO:0000256" key="1">
    <source>
        <dbReference type="ARBA" id="ARBA00004712"/>
    </source>
</evidence>
<reference evidence="12 14" key="1">
    <citation type="submission" date="2016-10" db="EMBL/GenBank/DDBJ databases">
        <title>Comparative genomics between deep and shallow subseafloor isolates.</title>
        <authorList>
            <person name="Ishii S."/>
            <person name="Miller J.R."/>
            <person name="Sutton G."/>
            <person name="Suzuki S."/>
            <person name="Methe B."/>
            <person name="Inagaki F."/>
            <person name="Imachi H."/>
        </authorList>
    </citation>
    <scope>NUCLEOTIDE SEQUENCE [LARGE SCALE GENOMIC DNA]</scope>
    <source>
        <strain evidence="12 14">MO-MB1</strain>
    </source>
</reference>
<evidence type="ECO:0000256" key="4">
    <source>
        <dbReference type="ARBA" id="ARBA00022691"/>
    </source>
</evidence>
<dbReference type="UniPathway" id="UPA00072"/>
<comment type="pathway">
    <text evidence="1 10">Cofactor biosynthesis; coenzyme F0 biosynthesis.</text>
</comment>
<dbReference type="Pfam" id="PF04055">
    <property type="entry name" value="Radical_SAM"/>
    <property type="match status" value="1"/>
</dbReference>
<dbReference type="NCBIfam" id="TIGR03550">
    <property type="entry name" value="F420_cofG"/>
    <property type="match status" value="1"/>
</dbReference>
<dbReference type="InterPro" id="IPR013785">
    <property type="entry name" value="Aldolase_TIM"/>
</dbReference>
<evidence type="ECO:0000256" key="8">
    <source>
        <dbReference type="ARBA" id="ARBA00023239"/>
    </source>
</evidence>
<dbReference type="InterPro" id="IPR034405">
    <property type="entry name" value="F420"/>
</dbReference>
<dbReference type="SFLD" id="SFLDF00294">
    <property type="entry name" value="7_8-didemethyl-8-hydroxy-5-dea"/>
    <property type="match status" value="1"/>
</dbReference>
<dbReference type="GO" id="GO:0016765">
    <property type="term" value="F:transferase activity, transferring alkyl or aryl (other than methyl) groups"/>
    <property type="evidence" value="ECO:0007669"/>
    <property type="project" value="InterPro"/>
</dbReference>
<evidence type="ECO:0000259" key="11">
    <source>
        <dbReference type="PROSITE" id="PS51918"/>
    </source>
</evidence>
<dbReference type="PANTHER" id="PTHR43076:SF15">
    <property type="entry name" value="7,8-DIDEMETHYL-8-HYDROXY-5-DEAZARIBOFLAVIN SYNTHASE"/>
    <property type="match status" value="1"/>
</dbReference>
<dbReference type="NCBIfam" id="NF004884">
    <property type="entry name" value="PRK06245.1"/>
    <property type="match status" value="1"/>
</dbReference>
<evidence type="ECO:0000256" key="5">
    <source>
        <dbReference type="ARBA" id="ARBA00022723"/>
    </source>
</evidence>
<evidence type="ECO:0000256" key="9">
    <source>
        <dbReference type="ARBA" id="ARBA00048974"/>
    </source>
</evidence>
<dbReference type="EMBL" id="CP017766">
    <property type="protein sequence ID" value="AUB55580.1"/>
    <property type="molecule type" value="Genomic_DNA"/>
</dbReference>
<dbReference type="Proteomes" id="UP000591058">
    <property type="component" value="Unassembled WGS sequence"/>
</dbReference>
<dbReference type="AlphaFoldDB" id="A0A2H4VBY9"/>
<feature type="binding site" evidence="10">
    <location>
        <position position="55"/>
    </location>
    <ligand>
        <name>[4Fe-4S] cluster</name>
        <dbReference type="ChEBI" id="CHEBI:49883"/>
        <note>4Fe-4S-S-AdoMet</note>
    </ligand>
</feature>
<dbReference type="SFLD" id="SFLDG01064">
    <property type="entry name" value="F420__menaquinone_cofactor_bio"/>
    <property type="match status" value="1"/>
</dbReference>
<dbReference type="InterPro" id="IPR019939">
    <property type="entry name" value="CofG_family"/>
</dbReference>
<accession>A0A2H4VBY9</accession>
<dbReference type="EC" id="4.3.1.32" evidence="2 10"/>
<dbReference type="Proteomes" id="UP000232806">
    <property type="component" value="Chromosome"/>
</dbReference>
<feature type="binding site" evidence="10">
    <location>
        <position position="48"/>
    </location>
    <ligand>
        <name>[4Fe-4S] cluster</name>
        <dbReference type="ChEBI" id="CHEBI:49883"/>
        <note>4Fe-4S-S-AdoMet</note>
    </ligand>
</feature>
<dbReference type="InterPro" id="IPR007197">
    <property type="entry name" value="rSAM"/>
</dbReference>
<dbReference type="GO" id="GO:0005506">
    <property type="term" value="F:iron ion binding"/>
    <property type="evidence" value="ECO:0007669"/>
    <property type="project" value="UniProtKB-UniRule"/>
</dbReference>
<name>A0A2H4VBY9_9EURY</name>
<comment type="cofactor">
    <cofactor evidence="10">
        <name>[4Fe-4S] cluster</name>
        <dbReference type="ChEBI" id="CHEBI:49883"/>
    </cofactor>
    <text evidence="10">Binds 1 [4Fe-4S] cluster. The cluster is coordinated with 3 cysteines and an exchangeable S-adenosyl-L-methionine.</text>
</comment>
<dbReference type="EMBL" id="JABBYL010000029">
    <property type="protein sequence ID" value="NMO09819.1"/>
    <property type="molecule type" value="Genomic_DNA"/>
</dbReference>